<feature type="region of interest" description="Disordered" evidence="21">
    <location>
        <begin position="1643"/>
        <end position="1698"/>
    </location>
</feature>
<dbReference type="Gene3D" id="3.40.50.10900">
    <property type="entry name" value="PAC-like subunit"/>
    <property type="match status" value="1"/>
</dbReference>
<dbReference type="InterPro" id="IPR029033">
    <property type="entry name" value="His_PPase_superfam"/>
</dbReference>
<dbReference type="GO" id="GO:0005634">
    <property type="term" value="C:nucleus"/>
    <property type="evidence" value="ECO:0007669"/>
    <property type="project" value="UniProtKB-SubCell"/>
</dbReference>
<dbReference type="GO" id="GO:0016787">
    <property type="term" value="F:hydrolase activity"/>
    <property type="evidence" value="ECO:0007669"/>
    <property type="project" value="UniProtKB-KW"/>
</dbReference>
<keyword evidence="19" id="KW-0539">Nucleus</keyword>
<dbReference type="InterPro" id="IPR033379">
    <property type="entry name" value="Acid_Pase_AS"/>
</dbReference>
<feature type="compositionally biased region" description="Pro residues" evidence="21">
    <location>
        <begin position="1511"/>
        <end position="1521"/>
    </location>
</feature>
<dbReference type="FunFam" id="1.20.120.1080:FF:000002">
    <property type="entry name" value="Putative ATP-dependent RNA helicase DHX36"/>
    <property type="match status" value="1"/>
</dbReference>
<evidence type="ECO:0000256" key="17">
    <source>
        <dbReference type="ARBA" id="ARBA00022946"/>
    </source>
</evidence>
<feature type="region of interest" description="Disordered" evidence="21">
    <location>
        <begin position="2264"/>
        <end position="2292"/>
    </location>
</feature>
<keyword evidence="17" id="KW-0809">Transit peptide</keyword>
<dbReference type="CDD" id="cd17917">
    <property type="entry name" value="DEXHc_RHA-like"/>
    <property type="match status" value="1"/>
</dbReference>
<dbReference type="InterPro" id="IPR019151">
    <property type="entry name" value="Proteasome_assmbl_chaperone_2"/>
</dbReference>
<keyword evidence="10" id="KW-0934">Plastid</keyword>
<dbReference type="FunFam" id="3.40.50.300:FF:000500">
    <property type="entry name" value="ATP-dependent RNA helicase DHX29"/>
    <property type="match status" value="1"/>
</dbReference>
<keyword evidence="14" id="KW-0347">Helicase</keyword>
<dbReference type="SMART" id="SM00512">
    <property type="entry name" value="Skp1"/>
    <property type="match status" value="1"/>
</dbReference>
<dbReference type="PROSITE" id="PS00616">
    <property type="entry name" value="HIS_ACID_PHOSPHAT_1"/>
    <property type="match status" value="1"/>
</dbReference>
<evidence type="ECO:0000259" key="22">
    <source>
        <dbReference type="PROSITE" id="PS51192"/>
    </source>
</evidence>
<evidence type="ECO:0000256" key="1">
    <source>
        <dbReference type="ARBA" id="ARBA00004123"/>
    </source>
</evidence>
<dbReference type="FunFam" id="3.40.50.300:FF:000819">
    <property type="entry name" value="ATP dependent RNA helicase, putative"/>
    <property type="match status" value="1"/>
</dbReference>
<evidence type="ECO:0000256" key="18">
    <source>
        <dbReference type="ARBA" id="ARBA00023212"/>
    </source>
</evidence>
<evidence type="ECO:0000256" key="9">
    <source>
        <dbReference type="ARBA" id="ARBA00022528"/>
    </source>
</evidence>
<dbReference type="InterPro" id="IPR001232">
    <property type="entry name" value="SKP1-like"/>
</dbReference>
<dbReference type="InterPro" id="IPR040457">
    <property type="entry name" value="GCP_C"/>
</dbReference>
<feature type="compositionally biased region" description="Low complexity" evidence="21">
    <location>
        <begin position="1167"/>
        <end position="1179"/>
    </location>
</feature>
<dbReference type="InterPro" id="IPR042241">
    <property type="entry name" value="GCP_C_sf"/>
</dbReference>
<dbReference type="FunFam" id="3.30.710.10:FF:000035">
    <property type="entry name" value="Elongin C transcription elongation factor"/>
    <property type="match status" value="1"/>
</dbReference>
<dbReference type="InterPro" id="IPR001650">
    <property type="entry name" value="Helicase_C-like"/>
</dbReference>
<dbReference type="SMART" id="SM00847">
    <property type="entry name" value="HA2"/>
    <property type="match status" value="1"/>
</dbReference>
<dbReference type="GO" id="GO:0006511">
    <property type="term" value="P:ubiquitin-dependent protein catabolic process"/>
    <property type="evidence" value="ECO:0007669"/>
    <property type="project" value="InterPro"/>
</dbReference>
<feature type="region of interest" description="Disordered" evidence="21">
    <location>
        <begin position="1974"/>
        <end position="1994"/>
    </location>
</feature>
<feature type="compositionally biased region" description="Acidic residues" evidence="21">
    <location>
        <begin position="2268"/>
        <end position="2277"/>
    </location>
</feature>
<feature type="region of interest" description="Disordered" evidence="21">
    <location>
        <begin position="1493"/>
        <end position="1529"/>
    </location>
</feature>
<proteinExistence type="inferred from homology"/>
<feature type="compositionally biased region" description="Low complexity" evidence="21">
    <location>
        <begin position="1660"/>
        <end position="1692"/>
    </location>
</feature>
<evidence type="ECO:0000313" key="24">
    <source>
        <dbReference type="EMBL" id="TIB82651.1"/>
    </source>
</evidence>
<dbReference type="PROSITE" id="PS51192">
    <property type="entry name" value="HELICASE_ATP_BIND_1"/>
    <property type="match status" value="1"/>
</dbReference>
<evidence type="ECO:0000256" key="8">
    <source>
        <dbReference type="ARBA" id="ARBA00022490"/>
    </source>
</evidence>
<evidence type="ECO:0000256" key="3">
    <source>
        <dbReference type="ARBA" id="ARBA00004245"/>
    </source>
</evidence>
<comment type="caution">
    <text evidence="24">The sequence shown here is derived from an EMBL/GenBank/DDBJ whole genome shotgun (WGS) entry which is preliminary data.</text>
</comment>
<dbReference type="Pfam" id="PF00328">
    <property type="entry name" value="His_Phos_2"/>
    <property type="match status" value="1"/>
</dbReference>
<dbReference type="PROSITE" id="PS00778">
    <property type="entry name" value="HIS_ACID_PHOSPHAT_2"/>
    <property type="match status" value="1"/>
</dbReference>
<dbReference type="EMBL" id="SPRC01000001">
    <property type="protein sequence ID" value="TIB82651.1"/>
    <property type="molecule type" value="Genomic_DNA"/>
</dbReference>
<feature type="region of interest" description="Disordered" evidence="21">
    <location>
        <begin position="1780"/>
        <end position="1829"/>
    </location>
</feature>
<feature type="domain" description="Helicase C-terminal" evidence="23">
    <location>
        <begin position="2329"/>
        <end position="2495"/>
    </location>
</feature>
<evidence type="ECO:0000256" key="11">
    <source>
        <dbReference type="ARBA" id="ARBA00022701"/>
    </source>
</evidence>
<dbReference type="CDD" id="cd07061">
    <property type="entry name" value="HP_HAP_like"/>
    <property type="match status" value="1"/>
</dbReference>
<keyword evidence="9" id="KW-0150">Chloroplast</keyword>
<dbReference type="GO" id="GO:0000930">
    <property type="term" value="C:gamma-tubulin complex"/>
    <property type="evidence" value="ECO:0007669"/>
    <property type="project" value="UniProtKB-ARBA"/>
</dbReference>
<keyword evidence="13 24" id="KW-0378">Hydrolase</keyword>
<dbReference type="InterPro" id="IPR011333">
    <property type="entry name" value="SKP1/BTB/POZ_sf"/>
</dbReference>
<dbReference type="SUPFAM" id="SSF53254">
    <property type="entry name" value="Phosphoglycerate mutase-like"/>
    <property type="match status" value="1"/>
</dbReference>
<evidence type="ECO:0000256" key="10">
    <source>
        <dbReference type="ARBA" id="ARBA00022640"/>
    </source>
</evidence>
<evidence type="ECO:0000256" key="20">
    <source>
        <dbReference type="ARBA" id="ARBA00047984"/>
    </source>
</evidence>
<dbReference type="GO" id="GO:0003723">
    <property type="term" value="F:RNA binding"/>
    <property type="evidence" value="ECO:0007669"/>
    <property type="project" value="UniProtKB-KW"/>
</dbReference>
<dbReference type="InterPro" id="IPR041470">
    <property type="entry name" value="GCP_N"/>
</dbReference>
<dbReference type="EC" id="3.6.4.13" evidence="6"/>
<evidence type="ECO:0000256" key="12">
    <source>
        <dbReference type="ARBA" id="ARBA00022741"/>
    </source>
</evidence>
<feature type="compositionally biased region" description="Polar residues" evidence="21">
    <location>
        <begin position="2278"/>
        <end position="2291"/>
    </location>
</feature>
<dbReference type="Pfam" id="PF00270">
    <property type="entry name" value="DEAD"/>
    <property type="match status" value="1"/>
</dbReference>
<dbReference type="CDD" id="cd18791">
    <property type="entry name" value="SF2_C_RHA"/>
    <property type="match status" value="1"/>
</dbReference>
<keyword evidence="12" id="KW-0547">Nucleotide-binding</keyword>
<dbReference type="SUPFAM" id="SSF159659">
    <property type="entry name" value="Cgl1923-like"/>
    <property type="match status" value="1"/>
</dbReference>
<evidence type="ECO:0000256" key="19">
    <source>
        <dbReference type="ARBA" id="ARBA00023242"/>
    </source>
</evidence>
<dbReference type="PROSITE" id="PS51194">
    <property type="entry name" value="HELICASE_CTER"/>
    <property type="match status" value="1"/>
</dbReference>
<dbReference type="Proteomes" id="UP000310685">
    <property type="component" value="Unassembled WGS sequence"/>
</dbReference>
<dbReference type="InterPro" id="IPR000560">
    <property type="entry name" value="His_Pase_clade-2"/>
</dbReference>
<dbReference type="Gene3D" id="1.20.120.1080">
    <property type="match status" value="1"/>
</dbReference>
<feature type="domain" description="Helicase ATP-binding" evidence="22">
    <location>
        <begin position="2044"/>
        <end position="2221"/>
    </location>
</feature>
<keyword evidence="15" id="KW-0067">ATP-binding</keyword>
<evidence type="ECO:0000256" key="4">
    <source>
        <dbReference type="ARBA" id="ARBA00009993"/>
    </source>
</evidence>
<dbReference type="GO" id="GO:0005874">
    <property type="term" value="C:microtubule"/>
    <property type="evidence" value="ECO:0007669"/>
    <property type="project" value="UniProtKB-KW"/>
</dbReference>
<evidence type="ECO:0000256" key="16">
    <source>
        <dbReference type="ARBA" id="ARBA00022884"/>
    </source>
</evidence>
<organism evidence="24 25">
    <name type="scientific">Wallemia mellicola</name>
    <dbReference type="NCBI Taxonomy" id="1708541"/>
    <lineage>
        <taxon>Eukaryota</taxon>
        <taxon>Fungi</taxon>
        <taxon>Dikarya</taxon>
        <taxon>Basidiomycota</taxon>
        <taxon>Wallemiomycotina</taxon>
        <taxon>Wallemiomycetes</taxon>
        <taxon>Wallemiales</taxon>
        <taxon>Wallemiaceae</taxon>
        <taxon>Wallemia</taxon>
    </lineage>
</organism>
<accession>A0A4T0MHC7</accession>
<dbReference type="SUPFAM" id="SSF52540">
    <property type="entry name" value="P-loop containing nucleoside triphosphate hydrolases"/>
    <property type="match status" value="1"/>
</dbReference>
<keyword evidence="18" id="KW-0206">Cytoskeleton</keyword>
<comment type="similarity">
    <text evidence="4">Belongs to the SKP1 family.</text>
</comment>
<dbReference type="PANTHER" id="PTHR18934:SF145">
    <property type="entry name" value="ATP-DEPENDENT RNA HELICASE DHX57-RELATED"/>
    <property type="match status" value="1"/>
</dbReference>
<name>A0A4T0MHC7_9BASI</name>
<dbReference type="GO" id="GO:0043015">
    <property type="term" value="F:gamma-tubulin binding"/>
    <property type="evidence" value="ECO:0007669"/>
    <property type="project" value="InterPro"/>
</dbReference>
<dbReference type="SUPFAM" id="SSF54695">
    <property type="entry name" value="POZ domain"/>
    <property type="match status" value="1"/>
</dbReference>
<feature type="compositionally biased region" description="Basic and acidic residues" evidence="21">
    <location>
        <begin position="1497"/>
        <end position="1506"/>
    </location>
</feature>
<dbReference type="GO" id="GO:0003724">
    <property type="term" value="F:RNA helicase activity"/>
    <property type="evidence" value="ECO:0007669"/>
    <property type="project" value="UniProtKB-EC"/>
</dbReference>
<dbReference type="InterPro" id="IPR027417">
    <property type="entry name" value="P-loop_NTPase"/>
</dbReference>
<dbReference type="GO" id="GO:0005524">
    <property type="term" value="F:ATP binding"/>
    <property type="evidence" value="ECO:0007669"/>
    <property type="project" value="UniProtKB-KW"/>
</dbReference>
<dbReference type="Pfam" id="PF21010">
    <property type="entry name" value="HA2_C"/>
    <property type="match status" value="1"/>
</dbReference>
<dbReference type="InterPro" id="IPR038389">
    <property type="entry name" value="PSMG2_sf"/>
</dbReference>
<feature type="compositionally biased region" description="Basic and acidic residues" evidence="21">
    <location>
        <begin position="1791"/>
        <end position="1803"/>
    </location>
</feature>
<keyword evidence="16" id="KW-0694">RNA-binding</keyword>
<keyword evidence="11" id="KW-0493">Microtubule</keyword>
<dbReference type="Pfam" id="PF24899">
    <property type="entry name" value="UBA_DHX29"/>
    <property type="match status" value="1"/>
</dbReference>
<evidence type="ECO:0000256" key="15">
    <source>
        <dbReference type="ARBA" id="ARBA00022840"/>
    </source>
</evidence>
<sequence>MRWIAGLFLALYLIVILFIHYNVTPLVSIIKKSFKQGILEGGIAQYSPQFDVNWGIPDQLPETCTVDMVNILERHGARYPAHKQRKTMVKTLDKLHSSKKPSKDPKLKFVSKYNITKTLGEEDLVWLGRQQAYNSGTRFHEQYKDLIERSLPPFYRAPSSPRVIESAQLFRLGFNNHSIFDPYEDLDVVLPEGKAYNNTLDISNCPLASNHSTTIGDDVSDVYAALWTPQLSKWWNSKFPGANLNHNDIVNLFHACAFDTVANNGTISDWCKVHDLSDFHHYAYYLILQKYYDSSYGHPLGRARGIGYVNELIARLTSSPVVDSTSTNTTIDSNPDLFPLPPQERSEMGHRLFVDFSHDTSMVNIISALGLARTTRHLPFLIDRKQEPPRDMFDISKYVPFAGRIVFEKIHCGESIGEYDEEQDYNVMLISSDQYSFILPKEAALKAGMLADMLGEDSRGVVLEKVAEYLLFKQKYEDATNKETVPDFQERIPPEIALELLVAADYLQRNNASNIPQLPNPPILPAAPISTGLSKSQILSKWRDEQGLNNTPSIDILRDTVNILQGIDGAYFRFEGAANQSEFKLIPTDQRSKRVPKPTLELVIRLAELGWLYKQVAAFVRDCSTSTSLGLITQNRLYDFYRLIALLEAQLAHTPETMDEQNDSMDSLTLGRIAVWTEEWRLKMRMMSTLVQGAADVHGGALVSLIHGYTENGDPFIRGFVSELLEEVSQPFFNTLHTWITSGELYDPFKEFFVTINNDLGMDLNSFGWMIGAPNTTEHKANIDAGQLWAKKYSVRDEMRPRFVGQAFAKKIFSIGKSLNFIRHSCLDEEFFATNQISDIANKVLTYSDIPSLEQSIDIAFSIASQRLLENMFSKYKLMDHLQALKRYLMLGSGDFVDILMESIGPSLARPANTLYRHNLTATLEAAIRGSNAQYDDPEILRRLDARMLEYTHGEIGWDVFTLEYRVDQPLDVILTPEVMSKYRRIFNYLWRLKRVESDLVKGWRRCVMGKRSYLKVPSLDNDWHQARIAMSEMIHFVKELEAYCHLEVIECSWEIIEQFASKREGDLDALISAHREYLERIVNKIMLVGGRSSRRDEELLHKMKQLLSVILSFRRAVEDLYTFTLHMSSSLDHTPLERPDIYRHKRLSTASSIPRAPFEVAGGGSSSSVSNSRTSTPGAASVADDEEEGIAGIRYRVQTSADEFHELASYVVNALQSHPDLDVRFLAVRLGFNQFYRKPTNLKLRVLAYLDSSRMTFIKYEINFNEEELKGKTLVLPTISMANVPQLATELLLNNHSNELVGRFNNEGFIQVAGASTDGLVTPLELHRLKEYNDIYVVDQRSPILKSYKYTFVEELKKWADGLNLSVIILSSADSASRNDNDIVSSQLKQISSKDSRYADKISAFESLDLDTLNGTGLLKSYYGSLQNAAGLCLFTTEGDNRPDAHLLVKALSNVLGFKRETERSTSLGRPIWEIMPKKRSLKPVNRGFATTSVQKKVEEPKAVEDTPSTPAPPSRPATPPSTSQQAIEDDSVQQFYLKVLKDVERNIKSIDYDRKLAKQLPSLEIDNINYQELQPSFSSDDTENTEKLFIKLGITYNTLKRLGFSHDSIISAFNSTNSFDLQNALVWLALNIPDDELNTTAYTTIPPSPPKPLPMPSPASASSPKKTPSSASTSTTPSKQSKPSQPIPQIALSDDDQLDPTNAYVRFKLQLDDAERAAGIVKKKKKSKTDDCSDPQVIALRAIVEELQGMYLFDKKEADNAYKEHRSELDKQLLQERLKQPQQPQGLPAEEKEKEKEKEKPTTPPADESVGDLFKEEEQEELTTDGKPMPVVEMTLPRQISARSMPRTIVEETTLKIDKSAQSYFQVISKGSRAVRASGLIQWGVEYQYARDEYEMIDIGCQNDIQAINYTALILLHAVYLKHPAACTFKPSQFPASFQNLWNELEEKRKVIEITRQSEEYKMLKQYFDEKMEATPSKSRSTPRPTKTVGMDVESPLSKAEGTQVDTKLQKDFEKRQQTDAYQTMLQARNALPIAAYRQTILDTIDSSQVMVLSGETGCGKSTQLPAFILEDALSKGQKCKIYCTEPRRISAISLGSRVSVELGEKPGMVGGPESLVGYAVRLESHIGKSTKLVYATNGIALRMLESSNGTDGKSAFDDLTHIIIDEVHERSIESDFLLIVLKSLLQQHKNLKVILMSATVDSEKISAYFGGCPVISVPGRTFPVEVRYLEDAIEFSGFKVDETSPYARNRYDKIANKGKSQLTEWNDDDDDDENNSGTSTPKDQSITPTLPKISEETFATLNHLNEYLIPYDLIVKTLERLCTDGQWIQYSNATLIFMSGMAEIRRMNDMLQEHPLFGDAAQFSIYPLHSSIATDKQGAVFDIPPPGVRKIVIATNIAETGITIPDVTCVIDTGRHREMRFDEKRQISRLLDCFIAKSNAKQRRGRAGRVREGLCFHLFTRDRFENKLSDHPLPEMTRLSLQDLALRIKIMNVQIGSSIEDVLMRALDPPTSINVQRAISSLIEVKALRSNEDITPMGRILSRLPVDVHIGKFLLFAVVFGCLDSALTIAATLNSKSPFVTPFGQEVEAMNAKKAYNDGNSDFVVIVKAYNGWKQALQNQGWAFMKRYCDQNYLSLQNLQSIEELRIQLMSYLVDANFVTLNPKQIRELNAARMVRTGRGSIRFFETPEDLNHNAGDYSILHAAIAAGLFPKLISLDWHTKTMKTIQNNAIVSIHPSSPNSKIRWQEFGSSFLCYFTLLQSKKLYAHEVAPIDIMALALMCGDLDLKIASNTVQIHNKVKIHLDLRTCAVIACLREGVQAAINAKIRGKEWSSYQNHTFGIALDVLKGLH</sequence>
<evidence type="ECO:0000256" key="5">
    <source>
        <dbReference type="ARBA" id="ARBA00010337"/>
    </source>
</evidence>
<keyword evidence="8" id="KW-0963">Cytoplasm</keyword>
<dbReference type="SMART" id="SM00490">
    <property type="entry name" value="HELICc"/>
    <property type="match status" value="1"/>
</dbReference>
<gene>
    <name evidence="24" type="ORF">E3Q22_00098</name>
</gene>
<evidence type="ECO:0000256" key="6">
    <source>
        <dbReference type="ARBA" id="ARBA00012552"/>
    </source>
</evidence>
<dbReference type="Gene3D" id="3.40.50.300">
    <property type="entry name" value="P-loop containing nucleotide triphosphate hydrolases"/>
    <property type="match status" value="2"/>
</dbReference>
<feature type="compositionally biased region" description="Pro residues" evidence="21">
    <location>
        <begin position="1648"/>
        <end position="1659"/>
    </location>
</feature>
<dbReference type="InterPro" id="IPR014001">
    <property type="entry name" value="Helicase_ATP-bd"/>
</dbReference>
<dbReference type="PANTHER" id="PTHR18934">
    <property type="entry name" value="ATP-DEPENDENT RNA HELICASE"/>
    <property type="match status" value="1"/>
</dbReference>
<dbReference type="GO" id="GO:0005816">
    <property type="term" value="C:spindle pole body"/>
    <property type="evidence" value="ECO:0007669"/>
    <property type="project" value="UniProtKB-ARBA"/>
</dbReference>
<dbReference type="Pfam" id="PF00271">
    <property type="entry name" value="Helicase_C"/>
    <property type="match status" value="1"/>
</dbReference>
<dbReference type="Pfam" id="PF17681">
    <property type="entry name" value="GCP_N_terminal"/>
    <property type="match status" value="1"/>
</dbReference>
<feature type="region of interest" description="Disordered" evidence="21">
    <location>
        <begin position="1160"/>
        <end position="1184"/>
    </location>
</feature>
<feature type="compositionally biased region" description="Polar residues" evidence="21">
    <location>
        <begin position="1978"/>
        <end position="1987"/>
    </location>
</feature>
<dbReference type="InterPro" id="IPR056890">
    <property type="entry name" value="UBA_DHX29-like"/>
</dbReference>
<dbReference type="Pfam" id="PF04130">
    <property type="entry name" value="GCP_C_terminal"/>
    <property type="match status" value="1"/>
</dbReference>
<evidence type="ECO:0000256" key="21">
    <source>
        <dbReference type="SAM" id="MobiDB-lite"/>
    </source>
</evidence>
<evidence type="ECO:0000256" key="7">
    <source>
        <dbReference type="ARBA" id="ARBA00021347"/>
    </source>
</evidence>
<reference evidence="24 25" key="1">
    <citation type="submission" date="2019-03" db="EMBL/GenBank/DDBJ databases">
        <title>Sequencing 25 genomes of Wallemia mellicola.</title>
        <authorList>
            <person name="Gostincar C."/>
        </authorList>
    </citation>
    <scope>NUCLEOTIDE SEQUENCE [LARGE SCALE GENOMIC DNA]</scope>
    <source>
        <strain evidence="24 25">EXF-6152</strain>
    </source>
</reference>
<dbReference type="Pfam" id="PF07717">
    <property type="entry name" value="OB_NTP_bind"/>
    <property type="match status" value="1"/>
</dbReference>
<evidence type="ECO:0000256" key="14">
    <source>
        <dbReference type="ARBA" id="ARBA00022806"/>
    </source>
</evidence>
<protein>
    <recommendedName>
        <fullName evidence="7">Elongin-C</fullName>
        <ecNumber evidence="6">3.6.4.13</ecNumber>
    </recommendedName>
</protein>
<comment type="catalytic activity">
    <reaction evidence="20">
        <text>ATP + H2O = ADP + phosphate + H(+)</text>
        <dbReference type="Rhea" id="RHEA:13065"/>
        <dbReference type="ChEBI" id="CHEBI:15377"/>
        <dbReference type="ChEBI" id="CHEBI:15378"/>
        <dbReference type="ChEBI" id="CHEBI:30616"/>
        <dbReference type="ChEBI" id="CHEBI:43474"/>
        <dbReference type="ChEBI" id="CHEBI:456216"/>
        <dbReference type="EC" id="3.6.4.13"/>
    </reaction>
</comment>
<dbReference type="Gene3D" id="3.40.50.1240">
    <property type="entry name" value="Phosphoglycerate mutase-like"/>
    <property type="match status" value="1"/>
</dbReference>
<dbReference type="SMART" id="SM00487">
    <property type="entry name" value="DEXDc"/>
    <property type="match status" value="1"/>
</dbReference>
<dbReference type="InterPro" id="IPR011545">
    <property type="entry name" value="DEAD/DEAH_box_helicase_dom"/>
</dbReference>
<comment type="subcellular location">
    <subcellularLocation>
        <location evidence="3">Cytoplasm</location>
        <location evidence="3">Cytoskeleton</location>
    </subcellularLocation>
    <subcellularLocation>
        <location evidence="1">Nucleus</location>
    </subcellularLocation>
    <subcellularLocation>
        <location evidence="2">Plastid</location>
        <location evidence="2">Chloroplast</location>
    </subcellularLocation>
</comment>
<dbReference type="InterPro" id="IPR007502">
    <property type="entry name" value="Helicase-assoc_dom"/>
</dbReference>
<dbReference type="Gene3D" id="1.20.120.1900">
    <property type="entry name" value="Gamma-tubulin complex, C-terminal domain"/>
    <property type="match status" value="1"/>
</dbReference>
<dbReference type="InterPro" id="IPR011709">
    <property type="entry name" value="DEAD-box_helicase_OB_fold"/>
</dbReference>
<evidence type="ECO:0000256" key="2">
    <source>
        <dbReference type="ARBA" id="ARBA00004229"/>
    </source>
</evidence>
<evidence type="ECO:0000256" key="13">
    <source>
        <dbReference type="ARBA" id="ARBA00022801"/>
    </source>
</evidence>
<evidence type="ECO:0000313" key="25">
    <source>
        <dbReference type="Proteomes" id="UP000310685"/>
    </source>
</evidence>
<evidence type="ECO:0000259" key="23">
    <source>
        <dbReference type="PROSITE" id="PS51194"/>
    </source>
</evidence>
<comment type="similarity">
    <text evidence="5">Belongs to the TUBGCP family.</text>
</comment>
<dbReference type="GO" id="GO:0007020">
    <property type="term" value="P:microtubule nucleation"/>
    <property type="evidence" value="ECO:0007669"/>
    <property type="project" value="UniProtKB-ARBA"/>
</dbReference>
<dbReference type="Pfam" id="PF09754">
    <property type="entry name" value="PAC2"/>
    <property type="match status" value="1"/>
</dbReference>